<sequence>ELLMLSDNMKSEMLKQTTCDYIANNLGNVMETTGWTELKAKQPDLIDTILKSCLLLRK</sequence>
<organism evidence="1 2">
    <name type="scientific">Rotaria sordida</name>
    <dbReference type="NCBI Taxonomy" id="392033"/>
    <lineage>
        <taxon>Eukaryota</taxon>
        <taxon>Metazoa</taxon>
        <taxon>Spiralia</taxon>
        <taxon>Gnathifera</taxon>
        <taxon>Rotifera</taxon>
        <taxon>Eurotatoria</taxon>
        <taxon>Bdelloidea</taxon>
        <taxon>Philodinida</taxon>
        <taxon>Philodinidae</taxon>
        <taxon>Rotaria</taxon>
    </lineage>
</organism>
<evidence type="ECO:0000313" key="1">
    <source>
        <dbReference type="EMBL" id="CAF4396905.1"/>
    </source>
</evidence>
<protein>
    <submittedName>
        <fullName evidence="1">Uncharacterized protein</fullName>
    </submittedName>
</protein>
<comment type="caution">
    <text evidence="1">The sequence shown here is derived from an EMBL/GenBank/DDBJ whole genome shotgun (WGS) entry which is preliminary data.</text>
</comment>
<dbReference type="Gene3D" id="1.25.40.420">
    <property type="match status" value="1"/>
</dbReference>
<gene>
    <name evidence="1" type="ORF">JBS370_LOCUS43333</name>
</gene>
<reference evidence="1" key="1">
    <citation type="submission" date="2021-02" db="EMBL/GenBank/DDBJ databases">
        <authorList>
            <person name="Nowell W R."/>
        </authorList>
    </citation>
    <scope>NUCLEOTIDE SEQUENCE</scope>
</reference>
<dbReference type="AlphaFoldDB" id="A0A820NVC9"/>
<evidence type="ECO:0000313" key="2">
    <source>
        <dbReference type="Proteomes" id="UP000663836"/>
    </source>
</evidence>
<dbReference type="EMBL" id="CAJOBD010065662">
    <property type="protein sequence ID" value="CAF4396905.1"/>
    <property type="molecule type" value="Genomic_DNA"/>
</dbReference>
<dbReference type="Proteomes" id="UP000663836">
    <property type="component" value="Unassembled WGS sequence"/>
</dbReference>
<feature type="non-terminal residue" evidence="1">
    <location>
        <position position="1"/>
    </location>
</feature>
<name>A0A820NVC9_9BILA</name>
<proteinExistence type="predicted"/>
<accession>A0A820NVC9</accession>